<evidence type="ECO:0000313" key="1">
    <source>
        <dbReference type="EMBL" id="KKL66385.1"/>
    </source>
</evidence>
<comment type="caution">
    <text evidence="1">The sequence shown here is derived from an EMBL/GenBank/DDBJ whole genome shotgun (WGS) entry which is preliminary data.</text>
</comment>
<proteinExistence type="predicted"/>
<accession>A0A0F9GA47</accession>
<dbReference type="AlphaFoldDB" id="A0A0F9GA47"/>
<gene>
    <name evidence="1" type="ORF">LCGC14_2145510</name>
</gene>
<reference evidence="1" key="1">
    <citation type="journal article" date="2015" name="Nature">
        <title>Complex archaea that bridge the gap between prokaryotes and eukaryotes.</title>
        <authorList>
            <person name="Spang A."/>
            <person name="Saw J.H."/>
            <person name="Jorgensen S.L."/>
            <person name="Zaremba-Niedzwiedzka K."/>
            <person name="Martijn J."/>
            <person name="Lind A.E."/>
            <person name="van Eijk R."/>
            <person name="Schleper C."/>
            <person name="Guy L."/>
            <person name="Ettema T.J."/>
        </authorList>
    </citation>
    <scope>NUCLEOTIDE SEQUENCE</scope>
</reference>
<name>A0A0F9GA47_9ZZZZ</name>
<organism evidence="1">
    <name type="scientific">marine sediment metagenome</name>
    <dbReference type="NCBI Taxonomy" id="412755"/>
    <lineage>
        <taxon>unclassified sequences</taxon>
        <taxon>metagenomes</taxon>
        <taxon>ecological metagenomes</taxon>
    </lineage>
</organism>
<protein>
    <submittedName>
        <fullName evidence="1">Uncharacterized protein</fullName>
    </submittedName>
</protein>
<sequence>MPYKRRRGWWGEYGVYIQKSPTRDVWIVGFGGMGSREGGPAWEFDSFEDAEQGVAEFIETFWDDKTSELVDLAVEGGIRGRRSWSTPEVDSEEDLRIIRGALGKIHGM</sequence>
<dbReference type="EMBL" id="LAZR01027224">
    <property type="protein sequence ID" value="KKL66385.1"/>
    <property type="molecule type" value="Genomic_DNA"/>
</dbReference>